<comment type="caution">
    <text evidence="4">The sequence shown here is derived from an EMBL/GenBank/DDBJ whole genome shotgun (WGS) entry which is preliminary data.</text>
</comment>
<dbReference type="InterPro" id="IPR001647">
    <property type="entry name" value="HTH_TetR"/>
</dbReference>
<evidence type="ECO:0000256" key="2">
    <source>
        <dbReference type="PROSITE-ProRule" id="PRU00335"/>
    </source>
</evidence>
<dbReference type="RefSeq" id="WP_232186694.1">
    <property type="nucleotide sequence ID" value="NZ_JAIOAP010000009.1"/>
</dbReference>
<dbReference type="SUPFAM" id="SSF46689">
    <property type="entry name" value="Homeodomain-like"/>
    <property type="match status" value="1"/>
</dbReference>
<dbReference type="PANTHER" id="PTHR30055:SF226">
    <property type="entry name" value="HTH-TYPE TRANSCRIPTIONAL REGULATOR PKSA"/>
    <property type="match status" value="1"/>
</dbReference>
<dbReference type="Pfam" id="PF00440">
    <property type="entry name" value="TetR_N"/>
    <property type="match status" value="1"/>
</dbReference>
<evidence type="ECO:0000313" key="5">
    <source>
        <dbReference type="Proteomes" id="UP001493487"/>
    </source>
</evidence>
<protein>
    <submittedName>
        <fullName evidence="4">TetR/AcrR family transcriptional regulator</fullName>
    </submittedName>
</protein>
<evidence type="ECO:0000259" key="3">
    <source>
        <dbReference type="PROSITE" id="PS50977"/>
    </source>
</evidence>
<dbReference type="EMBL" id="JASKHM010000010">
    <property type="protein sequence ID" value="MEQ4484315.1"/>
    <property type="molecule type" value="Genomic_DNA"/>
</dbReference>
<evidence type="ECO:0000313" key="4">
    <source>
        <dbReference type="EMBL" id="MEQ4484315.1"/>
    </source>
</evidence>
<gene>
    <name evidence="4" type="ORF">QJS35_18105</name>
</gene>
<dbReference type="Proteomes" id="UP001493487">
    <property type="component" value="Unassembled WGS sequence"/>
</dbReference>
<dbReference type="PANTHER" id="PTHR30055">
    <property type="entry name" value="HTH-TYPE TRANSCRIPTIONAL REGULATOR RUTR"/>
    <property type="match status" value="1"/>
</dbReference>
<keyword evidence="1 2" id="KW-0238">DNA-binding</keyword>
<keyword evidence="5" id="KW-1185">Reference proteome</keyword>
<dbReference type="InterPro" id="IPR039536">
    <property type="entry name" value="TetR_C_Proteobacteria"/>
</dbReference>
<dbReference type="PRINTS" id="PR00455">
    <property type="entry name" value="HTHTETR"/>
</dbReference>
<proteinExistence type="predicted"/>
<dbReference type="PROSITE" id="PS50977">
    <property type="entry name" value="HTH_TETR_2"/>
    <property type="match status" value="1"/>
</dbReference>
<evidence type="ECO:0000256" key="1">
    <source>
        <dbReference type="ARBA" id="ARBA00023125"/>
    </source>
</evidence>
<dbReference type="Gene3D" id="1.10.357.10">
    <property type="entry name" value="Tetracycline Repressor, domain 2"/>
    <property type="match status" value="1"/>
</dbReference>
<organism evidence="4 5">
    <name type="scientific">Cohnella silvisoli</name>
    <dbReference type="NCBI Taxonomy" id="2873699"/>
    <lineage>
        <taxon>Bacteria</taxon>
        <taxon>Bacillati</taxon>
        <taxon>Bacillota</taxon>
        <taxon>Bacilli</taxon>
        <taxon>Bacillales</taxon>
        <taxon>Paenibacillaceae</taxon>
        <taxon>Cohnella</taxon>
    </lineage>
</organism>
<dbReference type="InterPro" id="IPR009057">
    <property type="entry name" value="Homeodomain-like_sf"/>
</dbReference>
<dbReference type="InterPro" id="IPR050109">
    <property type="entry name" value="HTH-type_TetR-like_transc_reg"/>
</dbReference>
<reference evidence="4 5" key="1">
    <citation type="journal article" date="2023" name="Genome Announc.">
        <title>Pan-Genome Analyses of the Genus Cohnella and Proposal of the Novel Species Cohnella silvisoli sp. nov., Isolated from Forest Soil.</title>
        <authorList>
            <person name="Wang C."/>
            <person name="Mao L."/>
            <person name="Bao G."/>
            <person name="Zhu H."/>
        </authorList>
    </citation>
    <scope>NUCLEOTIDE SEQUENCE [LARGE SCALE GENOMIC DNA]</scope>
    <source>
        <strain evidence="4 5">NL03-T5-1</strain>
    </source>
</reference>
<sequence length="192" mass="21956">MKQEELGTSDKILSEAIELFHHKGFKSVTMKEIAAAAAVSEMTVFRHFETKLGVLEAAIRKYSYIQPMKKLFEEQIVWDLYEDLKMFAKTYHESMSRNKAISFIAIQERNNMPWITELAEHNPGQLKELLTRYFQDMQAQGKMVAADSAGQATAFMTLNFGYFMSCNPSIKSTDTDAFIENSVQTFARGLRP</sequence>
<name>A0ABV1KWF4_9BACL</name>
<dbReference type="Pfam" id="PF14246">
    <property type="entry name" value="TetR_C_7"/>
    <property type="match status" value="1"/>
</dbReference>
<feature type="DNA-binding region" description="H-T-H motif" evidence="2">
    <location>
        <begin position="29"/>
        <end position="48"/>
    </location>
</feature>
<accession>A0ABV1KWF4</accession>
<feature type="domain" description="HTH tetR-type" evidence="3">
    <location>
        <begin position="6"/>
        <end position="66"/>
    </location>
</feature>